<accession>Q115S0</accession>
<proteinExistence type="predicted"/>
<protein>
    <recommendedName>
        <fullName evidence="4">PBS lyase HEAT-like repeat</fullName>
    </recommendedName>
</protein>
<dbReference type="GO" id="GO:0030089">
    <property type="term" value="C:phycobilisome"/>
    <property type="evidence" value="ECO:0007669"/>
    <property type="project" value="UniProtKB-KW"/>
</dbReference>
<keyword evidence="2" id="KW-0605">Phycobilisome</keyword>
<dbReference type="EMBL" id="CP000393">
    <property type="protein sequence ID" value="ABG50754.1"/>
    <property type="molecule type" value="Genomic_DNA"/>
</dbReference>
<organism evidence="3">
    <name type="scientific">Trichodesmium erythraeum (strain IMS101)</name>
    <dbReference type="NCBI Taxonomy" id="203124"/>
    <lineage>
        <taxon>Bacteria</taxon>
        <taxon>Bacillati</taxon>
        <taxon>Cyanobacteriota</taxon>
        <taxon>Cyanophyceae</taxon>
        <taxon>Oscillatoriophycideae</taxon>
        <taxon>Oscillatoriales</taxon>
        <taxon>Microcoleaceae</taxon>
        <taxon>Trichodesmium</taxon>
    </lineage>
</organism>
<dbReference type="HOGENOM" id="CLU_1531873_0_0_3"/>
<evidence type="ECO:0000256" key="2">
    <source>
        <dbReference type="ARBA" id="ARBA00022738"/>
    </source>
</evidence>
<keyword evidence="1" id="KW-0042">Antenna complex</keyword>
<gene>
    <name evidence="3" type="ordered locus">Tery_1464</name>
</gene>
<dbReference type="SUPFAM" id="SSF48371">
    <property type="entry name" value="ARM repeat"/>
    <property type="match status" value="1"/>
</dbReference>
<evidence type="ECO:0000256" key="1">
    <source>
        <dbReference type="ARBA" id="ARBA00022549"/>
    </source>
</evidence>
<name>Q115S0_TRIEI</name>
<sequence>MTAFECLADAQEVSPELAEKIIEEFKEKLGEANYDENLARAFGAVASDIRPSGRGKVVFEFLENALNYSEDLEIRRASVKVLSKTNLPQAADILFRYYEDINLVDARQALINMGDIAVSLLKGLAEKGSEIAMGDLVKIGTPYGREVLSDLLDHSDEKIQRLAALNLAEFRGLNN</sequence>
<dbReference type="InterPro" id="IPR011989">
    <property type="entry name" value="ARM-like"/>
</dbReference>
<dbReference type="Gene3D" id="1.25.10.10">
    <property type="entry name" value="Leucine-rich Repeat Variant"/>
    <property type="match status" value="1"/>
</dbReference>
<dbReference type="KEGG" id="ter:Tery_1464"/>
<reference evidence="3" key="1">
    <citation type="submission" date="2006-06" db="EMBL/GenBank/DDBJ databases">
        <title>Complete sequence of Trichodesmium erythraeum IMS101.</title>
        <authorList>
            <consortium name="US DOE Joint Genome Institute"/>
            <person name="Copeland A."/>
            <person name="Lucas S."/>
            <person name="Lapidus A."/>
            <person name="Barry K."/>
            <person name="Detter J.C."/>
            <person name="Glavina del Rio T."/>
            <person name="Hammon N."/>
            <person name="Israni S."/>
            <person name="Dalin E."/>
            <person name="Tice H."/>
            <person name="Pitluck S."/>
            <person name="Kiss H."/>
            <person name="Munk A.C."/>
            <person name="Brettin T."/>
            <person name="Bruce D."/>
            <person name="Han C."/>
            <person name="Tapia R."/>
            <person name="Gilna P."/>
            <person name="Schmutz J."/>
            <person name="Larimer F."/>
            <person name="Land M."/>
            <person name="Hauser L."/>
            <person name="Kyrpides N."/>
            <person name="Kim E."/>
            <person name="Richardson P."/>
        </authorList>
    </citation>
    <scope>NUCLEOTIDE SEQUENCE [LARGE SCALE GENOMIC DNA]</scope>
    <source>
        <strain evidence="3">IMS101</strain>
    </source>
</reference>
<dbReference type="RefSeq" id="WP_011611131.1">
    <property type="nucleotide sequence ID" value="NC_008312.1"/>
</dbReference>
<dbReference type="eggNOG" id="COG1413">
    <property type="taxonomic scope" value="Bacteria"/>
</dbReference>
<evidence type="ECO:0008006" key="4">
    <source>
        <dbReference type="Google" id="ProtNLM"/>
    </source>
</evidence>
<dbReference type="InterPro" id="IPR016024">
    <property type="entry name" value="ARM-type_fold"/>
</dbReference>
<dbReference type="STRING" id="203124.Tery_1464"/>
<evidence type="ECO:0000313" key="3">
    <source>
        <dbReference type="EMBL" id="ABG50754.1"/>
    </source>
</evidence>
<dbReference type="AlphaFoldDB" id="Q115S0"/>